<feature type="domain" description="Peptidase A1" evidence="2">
    <location>
        <begin position="1"/>
        <end position="142"/>
    </location>
</feature>
<dbReference type="InterPro" id="IPR021109">
    <property type="entry name" value="Peptidase_aspartic_dom_sf"/>
</dbReference>
<evidence type="ECO:0000313" key="3">
    <source>
        <dbReference type="EMBL" id="TVT97790.1"/>
    </source>
</evidence>
<keyword evidence="4" id="KW-1185">Reference proteome</keyword>
<dbReference type="InterPro" id="IPR033121">
    <property type="entry name" value="PEPTIDASE_A1"/>
</dbReference>
<comment type="similarity">
    <text evidence="1">Belongs to the peptidase A1 family.</text>
</comment>
<dbReference type="AlphaFoldDB" id="A0A5J9SER2"/>
<dbReference type="SUPFAM" id="SSF50630">
    <property type="entry name" value="Acid proteases"/>
    <property type="match status" value="1"/>
</dbReference>
<proteinExistence type="inferred from homology"/>
<dbReference type="OrthoDB" id="2747330at2759"/>
<dbReference type="Gene3D" id="2.40.70.10">
    <property type="entry name" value="Acid Proteases"/>
    <property type="match status" value="1"/>
</dbReference>
<feature type="non-terminal residue" evidence="3">
    <location>
        <position position="1"/>
    </location>
</feature>
<dbReference type="InterPro" id="IPR032799">
    <property type="entry name" value="TAXi_C"/>
</dbReference>
<gene>
    <name evidence="3" type="ORF">EJB05_56949</name>
</gene>
<evidence type="ECO:0000256" key="1">
    <source>
        <dbReference type="ARBA" id="ARBA00007447"/>
    </source>
</evidence>
<dbReference type="PANTHER" id="PTHR13683:SF775">
    <property type="entry name" value="EUKARYOTIC ASPARTYL PROTEASE FAMILY PROTEIN"/>
    <property type="match status" value="1"/>
</dbReference>
<sequence length="146" mass="15864">MGGQVLDHPNLGLRHGRLRHRRRHRGLRHPVTRLQVSAFAALRDAFVRVTPSLTRTSGPGVSLFDTNLSDRTSVDVPAVALRFEDDGTLRLPAKNYLIPVDGIGTYCLAFTPTNAAVSIIGNVQQQGTRVTFDTAKGTVSFAANKC</sequence>
<dbReference type="InterPro" id="IPR001461">
    <property type="entry name" value="Aspartic_peptidase_A1"/>
</dbReference>
<dbReference type="Gramene" id="TVT97790">
    <property type="protein sequence ID" value="TVT97790"/>
    <property type="gene ID" value="EJB05_56949"/>
</dbReference>
<dbReference type="GO" id="GO:0004190">
    <property type="term" value="F:aspartic-type endopeptidase activity"/>
    <property type="evidence" value="ECO:0007669"/>
    <property type="project" value="InterPro"/>
</dbReference>
<dbReference type="EMBL" id="RWGY01000943">
    <property type="protein sequence ID" value="TVT97790.1"/>
    <property type="molecule type" value="Genomic_DNA"/>
</dbReference>
<accession>A0A5J9SER2</accession>
<dbReference type="PROSITE" id="PS51767">
    <property type="entry name" value="PEPTIDASE_A1"/>
    <property type="match status" value="1"/>
</dbReference>
<dbReference type="Proteomes" id="UP000324897">
    <property type="component" value="Unassembled WGS sequence"/>
</dbReference>
<protein>
    <recommendedName>
        <fullName evidence="2">Peptidase A1 domain-containing protein</fullName>
    </recommendedName>
</protein>
<comment type="caution">
    <text evidence="3">The sequence shown here is derived from an EMBL/GenBank/DDBJ whole genome shotgun (WGS) entry which is preliminary data.</text>
</comment>
<dbReference type="PANTHER" id="PTHR13683">
    <property type="entry name" value="ASPARTYL PROTEASES"/>
    <property type="match status" value="1"/>
</dbReference>
<reference evidence="3 4" key="1">
    <citation type="journal article" date="2019" name="Sci. Rep.">
        <title>A high-quality genome of Eragrostis curvula grass provides insights into Poaceae evolution and supports new strategies to enhance forage quality.</title>
        <authorList>
            <person name="Carballo J."/>
            <person name="Santos B.A.C.M."/>
            <person name="Zappacosta D."/>
            <person name="Garbus I."/>
            <person name="Selva J.P."/>
            <person name="Gallo C.A."/>
            <person name="Diaz A."/>
            <person name="Albertini E."/>
            <person name="Caccamo M."/>
            <person name="Echenique V."/>
        </authorList>
    </citation>
    <scope>NUCLEOTIDE SEQUENCE [LARGE SCALE GENOMIC DNA]</scope>
    <source>
        <strain evidence="4">cv. Victoria</strain>
        <tissue evidence="3">Leaf</tissue>
    </source>
</reference>
<evidence type="ECO:0000313" key="4">
    <source>
        <dbReference type="Proteomes" id="UP000324897"/>
    </source>
</evidence>
<organism evidence="3 4">
    <name type="scientific">Eragrostis curvula</name>
    <name type="common">weeping love grass</name>
    <dbReference type="NCBI Taxonomy" id="38414"/>
    <lineage>
        <taxon>Eukaryota</taxon>
        <taxon>Viridiplantae</taxon>
        <taxon>Streptophyta</taxon>
        <taxon>Embryophyta</taxon>
        <taxon>Tracheophyta</taxon>
        <taxon>Spermatophyta</taxon>
        <taxon>Magnoliopsida</taxon>
        <taxon>Liliopsida</taxon>
        <taxon>Poales</taxon>
        <taxon>Poaceae</taxon>
        <taxon>PACMAD clade</taxon>
        <taxon>Chloridoideae</taxon>
        <taxon>Eragrostideae</taxon>
        <taxon>Eragrostidinae</taxon>
        <taxon>Eragrostis</taxon>
    </lineage>
</organism>
<dbReference type="Pfam" id="PF14541">
    <property type="entry name" value="TAXi_C"/>
    <property type="match status" value="1"/>
</dbReference>
<name>A0A5J9SER2_9POAL</name>
<evidence type="ECO:0000259" key="2">
    <source>
        <dbReference type="PROSITE" id="PS51767"/>
    </source>
</evidence>
<dbReference type="GO" id="GO:0006508">
    <property type="term" value="P:proteolysis"/>
    <property type="evidence" value="ECO:0007669"/>
    <property type="project" value="InterPro"/>
</dbReference>